<comment type="caution">
    <text evidence="2">The sequence shown here is derived from an EMBL/GenBank/DDBJ whole genome shotgun (WGS) entry which is preliminary data.</text>
</comment>
<evidence type="ECO:0000256" key="1">
    <source>
        <dbReference type="SAM" id="MobiDB-lite"/>
    </source>
</evidence>
<feature type="compositionally biased region" description="Polar residues" evidence="1">
    <location>
        <begin position="8"/>
        <end position="19"/>
    </location>
</feature>
<gene>
    <name evidence="2" type="ORF">PCANC_12434</name>
</gene>
<evidence type="ECO:0000313" key="2">
    <source>
        <dbReference type="EMBL" id="PLW47244.1"/>
    </source>
</evidence>
<name>A0A2N5VB84_9BASI</name>
<reference evidence="2 3" key="1">
    <citation type="submission" date="2017-11" db="EMBL/GenBank/DDBJ databases">
        <title>De novo assembly and phasing of dikaryotic genomes from two isolates of Puccinia coronata f. sp. avenae, the causal agent of oat crown rust.</title>
        <authorList>
            <person name="Miller M.E."/>
            <person name="Zhang Y."/>
            <person name="Omidvar V."/>
            <person name="Sperschneider J."/>
            <person name="Schwessinger B."/>
            <person name="Raley C."/>
            <person name="Palmer J.M."/>
            <person name="Garnica D."/>
            <person name="Upadhyaya N."/>
            <person name="Rathjen J."/>
            <person name="Taylor J.M."/>
            <person name="Park R.F."/>
            <person name="Dodds P.N."/>
            <person name="Hirsch C.D."/>
            <person name="Kianian S.F."/>
            <person name="Figueroa M."/>
        </authorList>
    </citation>
    <scope>NUCLEOTIDE SEQUENCE [LARGE SCALE GENOMIC DNA]</scope>
    <source>
        <strain evidence="2">12NC29</strain>
    </source>
</reference>
<sequence>MEVDVEPTPSTSLASTQKPQTEKEDLEIQVIGMSKEDKIARLVKIHVANHQKFMEAQKSKATQEMMLNLLGLAQKSHKELQKFISKKEVEEYSALPDVYGQLHLISNTQNIILKSWWVGKIIEHGFKRMIITK</sequence>
<proteinExistence type="predicted"/>
<accession>A0A2N5VB84</accession>
<organism evidence="2 3">
    <name type="scientific">Puccinia coronata f. sp. avenae</name>
    <dbReference type="NCBI Taxonomy" id="200324"/>
    <lineage>
        <taxon>Eukaryota</taxon>
        <taxon>Fungi</taxon>
        <taxon>Dikarya</taxon>
        <taxon>Basidiomycota</taxon>
        <taxon>Pucciniomycotina</taxon>
        <taxon>Pucciniomycetes</taxon>
        <taxon>Pucciniales</taxon>
        <taxon>Pucciniaceae</taxon>
        <taxon>Puccinia</taxon>
    </lineage>
</organism>
<dbReference type="AlphaFoldDB" id="A0A2N5VB84"/>
<dbReference type="Proteomes" id="UP000235388">
    <property type="component" value="Unassembled WGS sequence"/>
</dbReference>
<evidence type="ECO:0000313" key="3">
    <source>
        <dbReference type="Proteomes" id="UP000235388"/>
    </source>
</evidence>
<keyword evidence="3" id="KW-1185">Reference proteome</keyword>
<feature type="region of interest" description="Disordered" evidence="1">
    <location>
        <begin position="1"/>
        <end position="25"/>
    </location>
</feature>
<protein>
    <submittedName>
        <fullName evidence="2">Uncharacterized protein</fullName>
    </submittedName>
</protein>
<dbReference type="EMBL" id="PGCJ01000112">
    <property type="protein sequence ID" value="PLW47244.1"/>
    <property type="molecule type" value="Genomic_DNA"/>
</dbReference>